<dbReference type="EMBL" id="RBZP01000026">
    <property type="protein sequence ID" value="RKQ29071.1"/>
    <property type="molecule type" value="Genomic_DNA"/>
</dbReference>
<evidence type="ECO:0000313" key="6">
    <source>
        <dbReference type="EMBL" id="RKQ29071.1"/>
    </source>
</evidence>
<dbReference type="InterPro" id="IPR002641">
    <property type="entry name" value="PNPLA_dom"/>
</dbReference>
<comment type="caution">
    <text evidence="4">Lacks conserved residue(s) required for the propagation of feature annotation.</text>
</comment>
<dbReference type="Proteomes" id="UP000269301">
    <property type="component" value="Unassembled WGS sequence"/>
</dbReference>
<evidence type="ECO:0000256" key="4">
    <source>
        <dbReference type="PROSITE-ProRule" id="PRU01161"/>
    </source>
</evidence>
<feature type="domain" description="PNPLA" evidence="5">
    <location>
        <begin position="7"/>
        <end position="174"/>
    </location>
</feature>
<dbReference type="InterPro" id="IPR037483">
    <property type="entry name" value="YjjU-like"/>
</dbReference>
<keyword evidence="3 4" id="KW-0443">Lipid metabolism</keyword>
<dbReference type="InterPro" id="IPR016035">
    <property type="entry name" value="Acyl_Trfase/lysoPLipase"/>
</dbReference>
<evidence type="ECO:0000259" key="5">
    <source>
        <dbReference type="PROSITE" id="PS51635"/>
    </source>
</evidence>
<evidence type="ECO:0000313" key="7">
    <source>
        <dbReference type="Proteomes" id="UP000269301"/>
    </source>
</evidence>
<evidence type="ECO:0000256" key="3">
    <source>
        <dbReference type="ARBA" id="ARBA00023098"/>
    </source>
</evidence>
<keyword evidence="1 4" id="KW-0378">Hydrolase</keyword>
<keyword evidence="2 4" id="KW-0442">Lipid degradation</keyword>
<dbReference type="Pfam" id="PF19890">
    <property type="entry name" value="DUF6363"/>
    <property type="match status" value="1"/>
</dbReference>
<accession>A0A494ZT47</accession>
<proteinExistence type="predicted"/>
<feature type="short sequence motif" description="DGA/G" evidence="4">
    <location>
        <begin position="161"/>
        <end position="163"/>
    </location>
</feature>
<dbReference type="PANTHER" id="PTHR14226:SF25">
    <property type="entry name" value="PHOSPHOESTERASE"/>
    <property type="match status" value="1"/>
</dbReference>
<keyword evidence="7" id="KW-1185">Reference proteome</keyword>
<sequence>MIENTGLLLEGGGMRSAYTAGVLDLFLDKCIEFPVVATASSGALIGSSYITKQRTRNYKILEEVTNHKDAVSIKNWIRNKEIFGMDYIFDKIPREIVPLDLVAFLNSPTKFIIGTTNIHTGDPVYFDKYQSQEELFTITRASCSLPVLAPSITYNNMELMDGGVSDPIPIRPLVKQGMKKHIVVLTRNRGYIKKATKLNWFFKRIFKDKPELIKILRDRHQIYNDTMKQIYEMEKTNEVFIIQPEQPLTATRFDNNKEKLKNLYLQGYTEAESKYSQLELFLEAKDNIKPFVSGNVPS</sequence>
<gene>
    <name evidence="6" type="ORF">D8M06_18265</name>
</gene>
<dbReference type="RefSeq" id="WP_121206018.1">
    <property type="nucleotide sequence ID" value="NZ_RBZP01000026.1"/>
</dbReference>
<dbReference type="PROSITE" id="PS51635">
    <property type="entry name" value="PNPLA"/>
    <property type="match status" value="1"/>
</dbReference>
<dbReference type="Gene3D" id="3.40.1090.10">
    <property type="entry name" value="Cytosolic phospholipase A2 catalytic domain"/>
    <property type="match status" value="2"/>
</dbReference>
<dbReference type="InterPro" id="IPR045943">
    <property type="entry name" value="DUF6363"/>
</dbReference>
<comment type="caution">
    <text evidence="6">The sequence shown here is derived from an EMBL/GenBank/DDBJ whole genome shotgun (WGS) entry which is preliminary data.</text>
</comment>
<dbReference type="InterPro" id="IPR050301">
    <property type="entry name" value="NTE"/>
</dbReference>
<reference evidence="6 7" key="1">
    <citation type="journal article" date="2016" name="Int. J. Syst. Evol. Microbiol.">
        <title>Oceanobacillus halophilus sp. nov., a novel moderately halophilic bacterium from a hypersaline lake.</title>
        <authorList>
            <person name="Amoozegar M.A."/>
            <person name="Bagheri M."/>
            <person name="Makhdoumi A."/>
            <person name="Nikou M.M."/>
            <person name="Fazeli S.A.S."/>
            <person name="Schumann P."/>
            <person name="Sproer C."/>
            <person name="Sanchez-Porro C."/>
            <person name="Ventosa A."/>
        </authorList>
    </citation>
    <scope>NUCLEOTIDE SEQUENCE [LARGE SCALE GENOMIC DNA]</scope>
    <source>
        <strain evidence="6 7">DSM 23996</strain>
    </source>
</reference>
<feature type="active site" description="Nucleophile" evidence="4">
    <location>
        <position position="40"/>
    </location>
</feature>
<dbReference type="GO" id="GO:0016042">
    <property type="term" value="P:lipid catabolic process"/>
    <property type="evidence" value="ECO:0007669"/>
    <property type="project" value="UniProtKB-UniRule"/>
</dbReference>
<dbReference type="Pfam" id="PF01734">
    <property type="entry name" value="Patatin"/>
    <property type="match status" value="1"/>
</dbReference>
<feature type="active site" description="Proton acceptor" evidence="4">
    <location>
        <position position="161"/>
    </location>
</feature>
<organism evidence="6 7">
    <name type="scientific">Oceanobacillus halophilus</name>
    <dbReference type="NCBI Taxonomy" id="930130"/>
    <lineage>
        <taxon>Bacteria</taxon>
        <taxon>Bacillati</taxon>
        <taxon>Bacillota</taxon>
        <taxon>Bacilli</taxon>
        <taxon>Bacillales</taxon>
        <taxon>Bacillaceae</taxon>
        <taxon>Oceanobacillus</taxon>
    </lineage>
</organism>
<evidence type="ECO:0000256" key="2">
    <source>
        <dbReference type="ARBA" id="ARBA00022963"/>
    </source>
</evidence>
<dbReference type="PANTHER" id="PTHR14226">
    <property type="entry name" value="NEUROPATHY TARGET ESTERASE/SWISS CHEESE D.MELANOGASTER"/>
    <property type="match status" value="1"/>
</dbReference>
<dbReference type="OrthoDB" id="9802424at2"/>
<protein>
    <submittedName>
        <fullName evidence="6">Patatin family protein</fullName>
    </submittedName>
</protein>
<evidence type="ECO:0000256" key="1">
    <source>
        <dbReference type="ARBA" id="ARBA00022801"/>
    </source>
</evidence>
<dbReference type="GO" id="GO:0016787">
    <property type="term" value="F:hydrolase activity"/>
    <property type="evidence" value="ECO:0007669"/>
    <property type="project" value="UniProtKB-UniRule"/>
</dbReference>
<dbReference type="CDD" id="cd07208">
    <property type="entry name" value="Pat_hypo_Ecoli_yjju_like"/>
    <property type="match status" value="1"/>
</dbReference>
<dbReference type="AlphaFoldDB" id="A0A494ZT47"/>
<dbReference type="SUPFAM" id="SSF52151">
    <property type="entry name" value="FabD/lysophospholipase-like"/>
    <property type="match status" value="1"/>
</dbReference>
<name>A0A494ZT47_9BACI</name>